<protein>
    <submittedName>
        <fullName evidence="2">Fibrobacter succinogenes major paralogous domain-containing protein</fullName>
    </submittedName>
</protein>
<gene>
    <name evidence="2" type="ORF">AAEO57_06415</name>
</gene>
<accession>A0ABU9ILS7</accession>
<evidence type="ECO:0000313" key="2">
    <source>
        <dbReference type="EMBL" id="MEL1253398.1"/>
    </source>
</evidence>
<name>A0ABU9ILS7_9FLAO</name>
<feature type="domain" description="Fibrobacter succinogenes major paralogous" evidence="1">
    <location>
        <begin position="39"/>
        <end position="219"/>
    </location>
</feature>
<dbReference type="PROSITE" id="PS51257">
    <property type="entry name" value="PROKAR_LIPOPROTEIN"/>
    <property type="match status" value="1"/>
</dbReference>
<organism evidence="2 3">
    <name type="scientific">Flavobacterium calami</name>
    <dbReference type="NCBI Taxonomy" id="3139144"/>
    <lineage>
        <taxon>Bacteria</taxon>
        <taxon>Pseudomonadati</taxon>
        <taxon>Bacteroidota</taxon>
        <taxon>Flavobacteriia</taxon>
        <taxon>Flavobacteriales</taxon>
        <taxon>Flavobacteriaceae</taxon>
        <taxon>Flavobacterium</taxon>
    </lineage>
</organism>
<sequence>MKQFDIYKIAFFLVFISLFSCKNEEIVEDVDGNEYHTTRIGKQTWMVENLRVSRFKNGDSIEKLKSSKDWKKVNQAGYSFYNNDVDFVKDYGFLYNYNCLQDKRGIAPEGWRIPTEEDLRQLESFINSDSIGFFLKEKGNQHWLASDAVGNNATGFKALPGGYRDEEGGFYMLKSNGYYWTVNGSFEFYNWSHRMFQVFADVRRDSVFRQYGFSIKCIKEE</sequence>
<dbReference type="Pfam" id="PF09603">
    <property type="entry name" value="Fib_succ_major"/>
    <property type="match status" value="1"/>
</dbReference>
<evidence type="ECO:0000313" key="3">
    <source>
        <dbReference type="Proteomes" id="UP001485226"/>
    </source>
</evidence>
<reference evidence="2 3" key="1">
    <citation type="submission" date="2024-04" db="EMBL/GenBank/DDBJ databases">
        <title>Flavobacterium sp. DGU38 16S ribosomal RNA gene Genome sequencing and assembly.</title>
        <authorList>
            <person name="Park S."/>
        </authorList>
    </citation>
    <scope>NUCLEOTIDE SEQUENCE [LARGE SCALE GENOMIC DNA]</scope>
    <source>
        <strain evidence="2 3">DGU38</strain>
    </source>
</reference>
<dbReference type="RefSeq" id="WP_341690710.1">
    <property type="nucleotide sequence ID" value="NZ_JBBYHS010000005.1"/>
</dbReference>
<dbReference type="InterPro" id="IPR011871">
    <property type="entry name" value="Fib_succ_major"/>
</dbReference>
<evidence type="ECO:0000259" key="1">
    <source>
        <dbReference type="Pfam" id="PF09603"/>
    </source>
</evidence>
<proteinExistence type="predicted"/>
<keyword evidence="3" id="KW-1185">Reference proteome</keyword>
<dbReference type="NCBIfam" id="TIGR02145">
    <property type="entry name" value="Fib_succ_major"/>
    <property type="match status" value="1"/>
</dbReference>
<dbReference type="EMBL" id="JBBYHS010000005">
    <property type="protein sequence ID" value="MEL1253398.1"/>
    <property type="molecule type" value="Genomic_DNA"/>
</dbReference>
<dbReference type="Proteomes" id="UP001485226">
    <property type="component" value="Unassembled WGS sequence"/>
</dbReference>
<comment type="caution">
    <text evidence="2">The sequence shown here is derived from an EMBL/GenBank/DDBJ whole genome shotgun (WGS) entry which is preliminary data.</text>
</comment>